<evidence type="ECO:0000313" key="2">
    <source>
        <dbReference type="Proteomes" id="UP000076925"/>
    </source>
</evidence>
<protein>
    <submittedName>
        <fullName evidence="1">Uncharacterized protein</fullName>
    </submittedName>
</protein>
<gene>
    <name evidence="1" type="ORF">WA1_07180</name>
</gene>
<dbReference type="STRING" id="128403.WA1_07180"/>
<proteinExistence type="predicted"/>
<accession>A0A139WT37</accession>
<sequence>MKLQSQWLFETPFQLTVDNSILSSPNLENEHEWLLFKEPFTSEKAHLIEFEGMTLSSCEPRKFKRDRLNVVKWWKRTTPGKREIPKDKKLAILSRGRIRLPFENIRWLLEQGKKRNIEWIKKLPDNIAMLSPEVDVTVELWMAIKGRVTSAEDEKIFSEWNKDRLQELTSCGYMLGRSYKANQKKLVESKLNLGSLGLNLDKLYKAGGVNFSGLPASKDAPFIEVFLLYVYITFPTTLKKFLKLSTKPPTKEEQRKLLVKKLLKVSSKIPTFDPDPIRRERVLCILRKLTSAIVDGEKIDDIFCRFPGQAGRPLCTHFIDELIESYLYEKDDKKLWYGINTLYQEMIEPMNHFNRQLQSQLIEPGPYDPKKIVSKSEECKQILYFLKKAKDKRSIYSCLRSWILKTFEICDV</sequence>
<keyword evidence="2" id="KW-1185">Reference proteome</keyword>
<dbReference type="AlphaFoldDB" id="A0A139WT37"/>
<evidence type="ECO:0000313" key="1">
    <source>
        <dbReference type="EMBL" id="KYC35598.1"/>
    </source>
</evidence>
<comment type="caution">
    <text evidence="1">The sequence shown here is derived from an EMBL/GenBank/DDBJ whole genome shotgun (WGS) entry which is preliminary data.</text>
</comment>
<dbReference type="RefSeq" id="WP_017747882.1">
    <property type="nucleotide sequence ID" value="NZ_KQ976354.1"/>
</dbReference>
<reference evidence="1 2" key="1">
    <citation type="journal article" date="2013" name="Genome Biol. Evol.">
        <title>Genomes of Stigonematalean cyanobacteria (subsection V) and the evolution of oxygenic photosynthesis from prokaryotes to plastids.</title>
        <authorList>
            <person name="Dagan T."/>
            <person name="Roettger M."/>
            <person name="Stucken K."/>
            <person name="Landan G."/>
            <person name="Koch R."/>
            <person name="Major P."/>
            <person name="Gould S.B."/>
            <person name="Goremykin V.V."/>
            <person name="Rippka R."/>
            <person name="Tandeau de Marsac N."/>
            <person name="Gugger M."/>
            <person name="Lockhart P.J."/>
            <person name="Allen J.F."/>
            <person name="Brune I."/>
            <person name="Maus I."/>
            <person name="Puhler A."/>
            <person name="Martin W.F."/>
        </authorList>
    </citation>
    <scope>NUCLEOTIDE SEQUENCE [LARGE SCALE GENOMIC DNA]</scope>
    <source>
        <strain evidence="1 2">PCC 7110</strain>
    </source>
</reference>
<dbReference type="EMBL" id="ANNX02000051">
    <property type="protein sequence ID" value="KYC35598.1"/>
    <property type="molecule type" value="Genomic_DNA"/>
</dbReference>
<dbReference type="Proteomes" id="UP000076925">
    <property type="component" value="Unassembled WGS sequence"/>
</dbReference>
<name>A0A139WT37_9CYAN</name>
<organism evidence="1 2">
    <name type="scientific">Scytonema hofmannii PCC 7110</name>
    <dbReference type="NCBI Taxonomy" id="128403"/>
    <lineage>
        <taxon>Bacteria</taxon>
        <taxon>Bacillati</taxon>
        <taxon>Cyanobacteriota</taxon>
        <taxon>Cyanophyceae</taxon>
        <taxon>Nostocales</taxon>
        <taxon>Scytonemataceae</taxon>
        <taxon>Scytonema</taxon>
    </lineage>
</organism>